<evidence type="ECO:0000256" key="2">
    <source>
        <dbReference type="ARBA" id="ARBA00010298"/>
    </source>
</evidence>
<keyword evidence="3" id="KW-0333">Golgi apparatus</keyword>
<evidence type="ECO:0000256" key="3">
    <source>
        <dbReference type="ARBA" id="ARBA00023034"/>
    </source>
</evidence>
<name>A0A1B6EHS7_9HEMI</name>
<evidence type="ECO:0000256" key="1">
    <source>
        <dbReference type="ARBA" id="ARBA00004555"/>
    </source>
</evidence>
<dbReference type="SUPFAM" id="SSF52972">
    <property type="entry name" value="ITPase-like"/>
    <property type="match status" value="1"/>
</dbReference>
<proteinExistence type="inferred from homology"/>
<dbReference type="PANTHER" id="PTHR23276">
    <property type="entry name" value="PROTEIN PRRC1"/>
    <property type="match status" value="1"/>
</dbReference>
<organism evidence="5">
    <name type="scientific">Cuerna arida</name>
    <dbReference type="NCBI Taxonomy" id="1464854"/>
    <lineage>
        <taxon>Eukaryota</taxon>
        <taxon>Metazoa</taxon>
        <taxon>Ecdysozoa</taxon>
        <taxon>Arthropoda</taxon>
        <taxon>Hexapoda</taxon>
        <taxon>Insecta</taxon>
        <taxon>Pterygota</taxon>
        <taxon>Neoptera</taxon>
        <taxon>Paraneoptera</taxon>
        <taxon>Hemiptera</taxon>
        <taxon>Auchenorrhyncha</taxon>
        <taxon>Membracoidea</taxon>
        <taxon>Cicadellidae</taxon>
        <taxon>Cicadellinae</taxon>
        <taxon>Proconiini</taxon>
        <taxon>Cuerna</taxon>
    </lineage>
</organism>
<dbReference type="InterPro" id="IPR029001">
    <property type="entry name" value="ITPase-like_fam"/>
</dbReference>
<feature type="non-terminal residue" evidence="5">
    <location>
        <position position="1"/>
    </location>
</feature>
<accession>A0A1B6EHS7</accession>
<dbReference type="GO" id="GO:0005794">
    <property type="term" value="C:Golgi apparatus"/>
    <property type="evidence" value="ECO:0007669"/>
    <property type="project" value="UniProtKB-SubCell"/>
</dbReference>
<dbReference type="InterPro" id="IPR026534">
    <property type="entry name" value="PRRC1"/>
</dbReference>
<dbReference type="EMBL" id="GECZ01032273">
    <property type="protein sequence ID" value="JAS37496.1"/>
    <property type="molecule type" value="Transcribed_RNA"/>
</dbReference>
<protein>
    <recommendedName>
        <fullName evidence="4">Non-canonical purine NTP phosphatase/PRRC1 domain-containing protein</fullName>
    </recommendedName>
</protein>
<comment type="similarity">
    <text evidence="2">Belongs to the PRRC1 family.</text>
</comment>
<reference evidence="5" key="1">
    <citation type="submission" date="2015-11" db="EMBL/GenBank/DDBJ databases">
        <title>De novo transcriptome assembly of four potential Pierce s Disease insect vectors from Arizona vineyards.</title>
        <authorList>
            <person name="Tassone E.E."/>
        </authorList>
    </citation>
    <scope>NUCLEOTIDE SEQUENCE</scope>
</reference>
<sequence>NEIKINAVREAFQSVFSNVLINAVPTDQIKIAPQLVGFAAAFKAAKERIDSILHGNRLKKPIIAIENFLLELEHDKWFELSFMQLYDATNNINLEIFTQAVSIPLEIITHLKAETSPD</sequence>
<dbReference type="AlphaFoldDB" id="A0A1B6EHS7"/>
<feature type="non-terminal residue" evidence="5">
    <location>
        <position position="118"/>
    </location>
</feature>
<evidence type="ECO:0000313" key="5">
    <source>
        <dbReference type="EMBL" id="JAS37496.1"/>
    </source>
</evidence>
<evidence type="ECO:0000259" key="4">
    <source>
        <dbReference type="Pfam" id="PF01931"/>
    </source>
</evidence>
<dbReference type="InterPro" id="IPR026533">
    <property type="entry name" value="NTPase/PRRC1"/>
</dbReference>
<dbReference type="Gene3D" id="3.90.950.10">
    <property type="match status" value="1"/>
</dbReference>
<dbReference type="GO" id="GO:0034237">
    <property type="term" value="F:protein kinase A regulatory subunit binding"/>
    <property type="evidence" value="ECO:0007669"/>
    <property type="project" value="TreeGrafter"/>
</dbReference>
<feature type="domain" description="Non-canonical purine NTP phosphatase/PRRC1" evidence="4">
    <location>
        <begin position="1"/>
        <end position="113"/>
    </location>
</feature>
<dbReference type="PANTHER" id="PTHR23276:SF2">
    <property type="entry name" value="PROTEIN PRRC1"/>
    <property type="match status" value="1"/>
</dbReference>
<comment type="subcellular location">
    <subcellularLocation>
        <location evidence="1">Golgi apparatus</location>
    </subcellularLocation>
</comment>
<dbReference type="Pfam" id="PF01931">
    <property type="entry name" value="NTPase_I-T"/>
    <property type="match status" value="1"/>
</dbReference>
<gene>
    <name evidence="5" type="ORF">g.2956</name>
</gene>